<keyword evidence="1" id="KW-0285">Flavoprotein</keyword>
<gene>
    <name evidence="5" type="ORF">H0B56_16700</name>
</gene>
<proteinExistence type="predicted"/>
<evidence type="ECO:0000256" key="3">
    <source>
        <dbReference type="ARBA" id="ARBA00023002"/>
    </source>
</evidence>
<evidence type="ECO:0000256" key="1">
    <source>
        <dbReference type="ARBA" id="ARBA00022630"/>
    </source>
</evidence>
<dbReference type="SMART" id="SM01092">
    <property type="entry name" value="CO_deh_flav_C"/>
    <property type="match status" value="1"/>
</dbReference>
<dbReference type="GO" id="GO:0071949">
    <property type="term" value="F:FAD binding"/>
    <property type="evidence" value="ECO:0007669"/>
    <property type="project" value="InterPro"/>
</dbReference>
<dbReference type="Pfam" id="PF03450">
    <property type="entry name" value="CO_deh_flav_C"/>
    <property type="match status" value="1"/>
</dbReference>
<dbReference type="InterPro" id="IPR016169">
    <property type="entry name" value="FAD-bd_PCMH_sub2"/>
</dbReference>
<feature type="domain" description="FAD-binding PCMH-type" evidence="4">
    <location>
        <begin position="3"/>
        <end position="176"/>
    </location>
</feature>
<dbReference type="PANTHER" id="PTHR42659">
    <property type="entry name" value="XANTHINE DEHYDROGENASE SUBUNIT C-RELATED"/>
    <property type="match status" value="1"/>
</dbReference>
<dbReference type="InterPro" id="IPR002346">
    <property type="entry name" value="Mopterin_DH_FAD-bd"/>
</dbReference>
<dbReference type="InterPro" id="IPR036318">
    <property type="entry name" value="FAD-bd_PCMH-like_sf"/>
</dbReference>
<sequence length="287" mass="30448">MTRTVATADVHRATTLHEAARMLLELGTGGEALGGGTWVMRAPARGHSLRESYVSLGRIPELRELTIGDEVVLGAGLTHARLAGLTGPPALTCIREAARQSAFPQVRAVATLGGNIRALGFAEADLVPALLAAGTEVELYTTGGTSRMSLERYLPVRGQRPPGEVISRVHLPAPRNRVSAFERLTVRSSGEYPILNVALSADVDDGVVRAARLAVGSMEPVARLCHAAEAALIGHRIGDATAIETAATEAAMECVARDGLDAPAWYRREVLPSLIRRVAHRLSHDSI</sequence>
<evidence type="ECO:0000259" key="4">
    <source>
        <dbReference type="PROSITE" id="PS51387"/>
    </source>
</evidence>
<protein>
    <submittedName>
        <fullName evidence="5">FAD binding domain-containing protein</fullName>
    </submittedName>
</protein>
<dbReference type="InterPro" id="IPR036683">
    <property type="entry name" value="CO_DH_flav_C_dom_sf"/>
</dbReference>
<dbReference type="InterPro" id="IPR005107">
    <property type="entry name" value="CO_DH_flav_C"/>
</dbReference>
<keyword evidence="6" id="KW-1185">Reference proteome</keyword>
<dbReference type="Gene3D" id="3.30.465.10">
    <property type="match status" value="1"/>
</dbReference>
<dbReference type="AlphaFoldDB" id="A0A838AD44"/>
<dbReference type="PROSITE" id="PS51387">
    <property type="entry name" value="FAD_PCMH"/>
    <property type="match status" value="1"/>
</dbReference>
<name>A0A838AD44_9PSEU</name>
<dbReference type="EMBL" id="JACCKD010000006">
    <property type="protein sequence ID" value="MBA0127192.1"/>
    <property type="molecule type" value="Genomic_DNA"/>
</dbReference>
<reference evidence="5 6" key="1">
    <citation type="submission" date="2020-07" db="EMBL/GenBank/DDBJ databases">
        <title>Genome of Haloechinothrix sp.</title>
        <authorList>
            <person name="Tang S.-K."/>
            <person name="Yang L."/>
            <person name="Zhu W.-Y."/>
        </authorList>
    </citation>
    <scope>NUCLEOTIDE SEQUENCE [LARGE SCALE GENOMIC DNA]</scope>
    <source>
        <strain evidence="5 6">YIM 98757</strain>
    </source>
</reference>
<accession>A0A838AD44</accession>
<dbReference type="Proteomes" id="UP000582974">
    <property type="component" value="Unassembled WGS sequence"/>
</dbReference>
<evidence type="ECO:0000313" key="6">
    <source>
        <dbReference type="Proteomes" id="UP000582974"/>
    </source>
</evidence>
<dbReference type="RefSeq" id="WP_180894020.1">
    <property type="nucleotide sequence ID" value="NZ_JACCKD010000006.1"/>
</dbReference>
<dbReference type="SUPFAM" id="SSF56176">
    <property type="entry name" value="FAD-binding/transporter-associated domain-like"/>
    <property type="match status" value="1"/>
</dbReference>
<keyword evidence="2" id="KW-0274">FAD</keyword>
<dbReference type="GO" id="GO:0016491">
    <property type="term" value="F:oxidoreductase activity"/>
    <property type="evidence" value="ECO:0007669"/>
    <property type="project" value="UniProtKB-KW"/>
</dbReference>
<comment type="caution">
    <text evidence="5">The sequence shown here is derived from an EMBL/GenBank/DDBJ whole genome shotgun (WGS) entry which is preliminary data.</text>
</comment>
<dbReference type="Gene3D" id="3.30.390.50">
    <property type="entry name" value="CO dehydrogenase flavoprotein, C-terminal domain"/>
    <property type="match status" value="1"/>
</dbReference>
<dbReference type="SUPFAM" id="SSF55447">
    <property type="entry name" value="CO dehydrogenase flavoprotein C-terminal domain-like"/>
    <property type="match status" value="1"/>
</dbReference>
<keyword evidence="3" id="KW-0560">Oxidoreductase</keyword>
<evidence type="ECO:0000256" key="2">
    <source>
        <dbReference type="ARBA" id="ARBA00022827"/>
    </source>
</evidence>
<dbReference type="InterPro" id="IPR016166">
    <property type="entry name" value="FAD-bd_PCMH"/>
</dbReference>
<organism evidence="5 6">
    <name type="scientific">Haloechinothrix aidingensis</name>
    <dbReference type="NCBI Taxonomy" id="2752311"/>
    <lineage>
        <taxon>Bacteria</taxon>
        <taxon>Bacillati</taxon>
        <taxon>Actinomycetota</taxon>
        <taxon>Actinomycetes</taxon>
        <taxon>Pseudonocardiales</taxon>
        <taxon>Pseudonocardiaceae</taxon>
        <taxon>Haloechinothrix</taxon>
    </lineage>
</organism>
<dbReference type="PANTHER" id="PTHR42659:SF2">
    <property type="entry name" value="XANTHINE DEHYDROGENASE SUBUNIT C-RELATED"/>
    <property type="match status" value="1"/>
</dbReference>
<evidence type="ECO:0000313" key="5">
    <source>
        <dbReference type="EMBL" id="MBA0127192.1"/>
    </source>
</evidence>
<dbReference type="Pfam" id="PF00941">
    <property type="entry name" value="FAD_binding_5"/>
    <property type="match status" value="1"/>
</dbReference>
<dbReference type="InterPro" id="IPR051312">
    <property type="entry name" value="Diverse_Substr_Oxidored"/>
</dbReference>